<dbReference type="Proteomes" id="UP001187471">
    <property type="component" value="Unassembled WGS sequence"/>
</dbReference>
<evidence type="ECO:0000256" key="7">
    <source>
        <dbReference type="ARBA" id="ARBA00023002"/>
    </source>
</evidence>
<accession>A0AA88RLE3</accession>
<evidence type="ECO:0000256" key="11">
    <source>
        <dbReference type="SAM" id="SignalP"/>
    </source>
</evidence>
<evidence type="ECO:0000256" key="4">
    <source>
        <dbReference type="ARBA" id="ARBA00022692"/>
    </source>
</evidence>
<comment type="caution">
    <text evidence="12">The sequence shown here is derived from an EMBL/GenBank/DDBJ whole genome shotgun (WGS) entry which is preliminary data.</text>
</comment>
<reference evidence="12" key="1">
    <citation type="submission" date="2022-12" db="EMBL/GenBank/DDBJ databases">
        <title>Draft genome assemblies for two species of Escallonia (Escalloniales).</title>
        <authorList>
            <person name="Chanderbali A."/>
            <person name="Dervinis C."/>
            <person name="Anghel I."/>
            <person name="Soltis D."/>
            <person name="Soltis P."/>
            <person name="Zapata F."/>
        </authorList>
    </citation>
    <scope>NUCLEOTIDE SEQUENCE</scope>
    <source>
        <strain evidence="12">UCBG92.1500</strain>
        <tissue evidence="12">Leaf</tissue>
    </source>
</reference>
<feature type="signal peptide" evidence="11">
    <location>
        <begin position="1"/>
        <end position="20"/>
    </location>
</feature>
<dbReference type="InterPro" id="IPR001128">
    <property type="entry name" value="Cyt_P450"/>
</dbReference>
<evidence type="ECO:0000256" key="6">
    <source>
        <dbReference type="ARBA" id="ARBA00022989"/>
    </source>
</evidence>
<evidence type="ECO:0000256" key="8">
    <source>
        <dbReference type="ARBA" id="ARBA00023004"/>
    </source>
</evidence>
<evidence type="ECO:0000256" key="5">
    <source>
        <dbReference type="ARBA" id="ARBA00022723"/>
    </source>
</evidence>
<dbReference type="Pfam" id="PF00067">
    <property type="entry name" value="p450"/>
    <property type="match status" value="1"/>
</dbReference>
<dbReference type="PANTHER" id="PTHR24282:SF20">
    <property type="entry name" value="CYTOCHROME P450 CYP749A22-LIKE"/>
    <property type="match status" value="1"/>
</dbReference>
<evidence type="ECO:0000313" key="12">
    <source>
        <dbReference type="EMBL" id="KAK2981281.1"/>
    </source>
</evidence>
<keyword evidence="4" id="KW-0812">Transmembrane</keyword>
<keyword evidence="11" id="KW-0732">Signal</keyword>
<keyword evidence="7" id="KW-0560">Oxidoreductase</keyword>
<dbReference type="GO" id="GO:0016705">
    <property type="term" value="F:oxidoreductase activity, acting on paired donors, with incorporation or reduction of molecular oxygen"/>
    <property type="evidence" value="ECO:0007669"/>
    <property type="project" value="InterPro"/>
</dbReference>
<dbReference type="GO" id="GO:0016020">
    <property type="term" value="C:membrane"/>
    <property type="evidence" value="ECO:0007669"/>
    <property type="project" value="UniProtKB-SubCell"/>
</dbReference>
<keyword evidence="8" id="KW-0408">Iron</keyword>
<feature type="chain" id="PRO_5041696656" description="Cytochrome P450" evidence="11">
    <location>
        <begin position="21"/>
        <end position="144"/>
    </location>
</feature>
<dbReference type="InterPro" id="IPR036396">
    <property type="entry name" value="Cyt_P450_sf"/>
</dbReference>
<keyword evidence="10" id="KW-0472">Membrane</keyword>
<dbReference type="GO" id="GO:0020037">
    <property type="term" value="F:heme binding"/>
    <property type="evidence" value="ECO:0007669"/>
    <property type="project" value="InterPro"/>
</dbReference>
<dbReference type="SUPFAM" id="SSF48264">
    <property type="entry name" value="Cytochrome P450"/>
    <property type="match status" value="1"/>
</dbReference>
<evidence type="ECO:0000256" key="1">
    <source>
        <dbReference type="ARBA" id="ARBA00004370"/>
    </source>
</evidence>
<organism evidence="12 13">
    <name type="scientific">Escallonia rubra</name>
    <dbReference type="NCBI Taxonomy" id="112253"/>
    <lineage>
        <taxon>Eukaryota</taxon>
        <taxon>Viridiplantae</taxon>
        <taxon>Streptophyta</taxon>
        <taxon>Embryophyta</taxon>
        <taxon>Tracheophyta</taxon>
        <taxon>Spermatophyta</taxon>
        <taxon>Magnoliopsida</taxon>
        <taxon>eudicotyledons</taxon>
        <taxon>Gunneridae</taxon>
        <taxon>Pentapetalae</taxon>
        <taxon>asterids</taxon>
        <taxon>campanulids</taxon>
        <taxon>Escalloniales</taxon>
        <taxon>Escalloniaceae</taxon>
        <taxon>Escallonia</taxon>
    </lineage>
</organism>
<evidence type="ECO:0000256" key="2">
    <source>
        <dbReference type="ARBA" id="ARBA00010617"/>
    </source>
</evidence>
<keyword evidence="9" id="KW-0503">Monooxygenase</keyword>
<dbReference type="GO" id="GO:0004497">
    <property type="term" value="F:monooxygenase activity"/>
    <property type="evidence" value="ECO:0007669"/>
    <property type="project" value="UniProtKB-KW"/>
</dbReference>
<name>A0AA88RLE3_9ASTE</name>
<evidence type="ECO:0000313" key="13">
    <source>
        <dbReference type="Proteomes" id="UP001187471"/>
    </source>
</evidence>
<keyword evidence="13" id="KW-1185">Reference proteome</keyword>
<dbReference type="GO" id="GO:0005506">
    <property type="term" value="F:iron ion binding"/>
    <property type="evidence" value="ECO:0007669"/>
    <property type="project" value="InterPro"/>
</dbReference>
<dbReference type="EMBL" id="JAVXUO010001545">
    <property type="protein sequence ID" value="KAK2981281.1"/>
    <property type="molecule type" value="Genomic_DNA"/>
</dbReference>
<dbReference type="Gene3D" id="1.10.630.10">
    <property type="entry name" value="Cytochrome P450"/>
    <property type="match status" value="1"/>
</dbReference>
<comment type="similarity">
    <text evidence="2">Belongs to the cytochrome P450 family.</text>
</comment>
<keyword evidence="3" id="KW-0349">Heme</keyword>
<proteinExistence type="inferred from homology"/>
<evidence type="ECO:0008006" key="14">
    <source>
        <dbReference type="Google" id="ProtNLM"/>
    </source>
</evidence>
<comment type="subcellular location">
    <subcellularLocation>
        <location evidence="1">Membrane</location>
    </subcellularLocation>
</comment>
<evidence type="ECO:0000256" key="10">
    <source>
        <dbReference type="ARBA" id="ARBA00023136"/>
    </source>
</evidence>
<evidence type="ECO:0000256" key="3">
    <source>
        <dbReference type="ARBA" id="ARBA00022617"/>
    </source>
</evidence>
<protein>
    <recommendedName>
        <fullName evidence="14">Cytochrome P450</fullName>
    </recommendedName>
</protein>
<sequence>MLHRDTQVFLTLICLTDVSFYSWLLRSADDIESEKLEQGIRKPIIRMIKKREKAMNGKVDSFGNDFLGLLVKANHDSDEGNRITEDDVVDECKTFYIAGHETTTSLLTWTVLLLETIQIGKKRQGRRCSISLAMNTRIQMAYPG</sequence>
<dbReference type="PANTHER" id="PTHR24282">
    <property type="entry name" value="CYTOCHROME P450 FAMILY MEMBER"/>
    <property type="match status" value="1"/>
</dbReference>
<evidence type="ECO:0000256" key="9">
    <source>
        <dbReference type="ARBA" id="ARBA00023033"/>
    </source>
</evidence>
<dbReference type="AlphaFoldDB" id="A0AA88RLE3"/>
<keyword evidence="6" id="KW-1133">Transmembrane helix</keyword>
<keyword evidence="5" id="KW-0479">Metal-binding</keyword>
<gene>
    <name evidence="12" type="ORF">RJ640_006982</name>
</gene>
<dbReference type="InterPro" id="IPR050665">
    <property type="entry name" value="Cytochrome_P450_Monooxygen"/>
</dbReference>